<evidence type="ECO:0000256" key="2">
    <source>
        <dbReference type="ARBA" id="ARBA00022448"/>
    </source>
</evidence>
<proteinExistence type="inferred from homology"/>
<dbReference type="PANTHER" id="PTHR15858">
    <property type="entry name" value="IMMEDIATE EARLY RESPONSE 3-INTERACTING PROTEIN 1"/>
    <property type="match status" value="1"/>
</dbReference>
<evidence type="ECO:0000256" key="8">
    <source>
        <dbReference type="SAM" id="SignalP"/>
    </source>
</evidence>
<accession>A0A316V493</accession>
<feature type="signal peptide" evidence="8">
    <location>
        <begin position="1"/>
        <end position="16"/>
    </location>
</feature>
<dbReference type="GO" id="GO:0000139">
    <property type="term" value="C:Golgi membrane"/>
    <property type="evidence" value="ECO:0007669"/>
    <property type="project" value="TreeGrafter"/>
</dbReference>
<evidence type="ECO:0000256" key="6">
    <source>
        <dbReference type="ARBA" id="ARBA00023136"/>
    </source>
</evidence>
<dbReference type="AlphaFoldDB" id="A0A316V493"/>
<dbReference type="FunCoup" id="A0A316V493">
    <property type="interactions" value="156"/>
</dbReference>
<evidence type="ECO:0000256" key="7">
    <source>
        <dbReference type="ARBA" id="ARBA00024203"/>
    </source>
</evidence>
<gene>
    <name evidence="9" type="ORF">FA14DRAFT_106138</name>
</gene>
<keyword evidence="8" id="KW-0732">Signal</keyword>
<keyword evidence="3" id="KW-0812">Transmembrane</keyword>
<dbReference type="EMBL" id="KZ819611">
    <property type="protein sequence ID" value="PWN31341.1"/>
    <property type="molecule type" value="Genomic_DNA"/>
</dbReference>
<feature type="non-terminal residue" evidence="9">
    <location>
        <position position="1"/>
    </location>
</feature>
<sequence length="76" mass="8248">IGLFIYVSLLLVNAIAILNEERFLARIGWSSSQSSSSFDSSGFGGQGQEASVKTRLIHLISAVRTLLRGMLIHSIL</sequence>
<dbReference type="GO" id="GO:0005789">
    <property type="term" value="C:endoplasmic reticulum membrane"/>
    <property type="evidence" value="ECO:0007669"/>
    <property type="project" value="TreeGrafter"/>
</dbReference>
<feature type="non-terminal residue" evidence="9">
    <location>
        <position position="76"/>
    </location>
</feature>
<dbReference type="PANTHER" id="PTHR15858:SF0">
    <property type="entry name" value="IMMEDIATE EARLY RESPONSE 3-INTERACTING PROTEIN 1"/>
    <property type="match status" value="1"/>
</dbReference>
<evidence type="ECO:0000256" key="3">
    <source>
        <dbReference type="ARBA" id="ARBA00022692"/>
    </source>
</evidence>
<evidence type="ECO:0000256" key="4">
    <source>
        <dbReference type="ARBA" id="ARBA00022927"/>
    </source>
</evidence>
<keyword evidence="10" id="KW-1185">Reference proteome</keyword>
<evidence type="ECO:0000313" key="10">
    <source>
        <dbReference type="Proteomes" id="UP000245771"/>
    </source>
</evidence>
<evidence type="ECO:0000256" key="1">
    <source>
        <dbReference type="ARBA" id="ARBA00004370"/>
    </source>
</evidence>
<keyword evidence="5" id="KW-1133">Transmembrane helix</keyword>
<dbReference type="STRING" id="1280837.A0A316V493"/>
<dbReference type="InterPro" id="IPR013880">
    <property type="entry name" value="Yos1"/>
</dbReference>
<protein>
    <submittedName>
        <fullName evidence="9">Yos1-like protein</fullName>
    </submittedName>
</protein>
<feature type="chain" id="PRO_5016337717" evidence="8">
    <location>
        <begin position="17"/>
        <end position="76"/>
    </location>
</feature>
<dbReference type="InParanoid" id="A0A316V493"/>
<keyword evidence="4" id="KW-0653">Protein transport</keyword>
<name>A0A316V493_9BASI</name>
<keyword evidence="6" id="KW-0472">Membrane</keyword>
<evidence type="ECO:0000313" key="9">
    <source>
        <dbReference type="EMBL" id="PWN31341.1"/>
    </source>
</evidence>
<dbReference type="Pfam" id="PF08571">
    <property type="entry name" value="Yos1"/>
    <property type="match status" value="1"/>
</dbReference>
<dbReference type="GeneID" id="37017551"/>
<dbReference type="GO" id="GO:0006888">
    <property type="term" value="P:endoplasmic reticulum to Golgi vesicle-mediated transport"/>
    <property type="evidence" value="ECO:0007669"/>
    <property type="project" value="TreeGrafter"/>
</dbReference>
<dbReference type="GO" id="GO:0015031">
    <property type="term" value="P:protein transport"/>
    <property type="evidence" value="ECO:0007669"/>
    <property type="project" value="UniProtKB-KW"/>
</dbReference>
<organism evidence="9 10">
    <name type="scientific">Meira miltonrushii</name>
    <dbReference type="NCBI Taxonomy" id="1280837"/>
    <lineage>
        <taxon>Eukaryota</taxon>
        <taxon>Fungi</taxon>
        <taxon>Dikarya</taxon>
        <taxon>Basidiomycota</taxon>
        <taxon>Ustilaginomycotina</taxon>
        <taxon>Exobasidiomycetes</taxon>
        <taxon>Exobasidiales</taxon>
        <taxon>Brachybasidiaceae</taxon>
        <taxon>Meira</taxon>
    </lineage>
</organism>
<dbReference type="RefSeq" id="XP_025351643.1">
    <property type="nucleotide sequence ID" value="XM_025495770.1"/>
</dbReference>
<comment type="subcellular location">
    <subcellularLocation>
        <location evidence="1">Membrane</location>
    </subcellularLocation>
</comment>
<comment type="similarity">
    <text evidence="7">Belongs to the YOS1 family.</text>
</comment>
<dbReference type="Proteomes" id="UP000245771">
    <property type="component" value="Unassembled WGS sequence"/>
</dbReference>
<keyword evidence="2" id="KW-0813">Transport</keyword>
<dbReference type="GO" id="GO:0030134">
    <property type="term" value="C:COPII-coated ER to Golgi transport vesicle"/>
    <property type="evidence" value="ECO:0007669"/>
    <property type="project" value="TreeGrafter"/>
</dbReference>
<reference evidence="9 10" key="1">
    <citation type="journal article" date="2018" name="Mol. Biol. Evol.">
        <title>Broad Genomic Sampling Reveals a Smut Pathogenic Ancestry of the Fungal Clade Ustilaginomycotina.</title>
        <authorList>
            <person name="Kijpornyongpan T."/>
            <person name="Mondo S.J."/>
            <person name="Barry K."/>
            <person name="Sandor L."/>
            <person name="Lee J."/>
            <person name="Lipzen A."/>
            <person name="Pangilinan J."/>
            <person name="LaButti K."/>
            <person name="Hainaut M."/>
            <person name="Henrissat B."/>
            <person name="Grigoriev I.V."/>
            <person name="Spatafora J.W."/>
            <person name="Aime M.C."/>
        </authorList>
    </citation>
    <scope>NUCLEOTIDE SEQUENCE [LARGE SCALE GENOMIC DNA]</scope>
    <source>
        <strain evidence="9 10">MCA 3882</strain>
    </source>
</reference>
<evidence type="ECO:0000256" key="5">
    <source>
        <dbReference type="ARBA" id="ARBA00022989"/>
    </source>
</evidence>